<protein>
    <recommendedName>
        <fullName evidence="4">Sensor histidine kinase</fullName>
    </recommendedName>
</protein>
<keyword evidence="1" id="KW-1133">Transmembrane helix</keyword>
<feature type="transmembrane region" description="Helical" evidence="1">
    <location>
        <begin position="12"/>
        <end position="41"/>
    </location>
</feature>
<dbReference type="EMBL" id="JAVRES010000004">
    <property type="protein sequence ID" value="MDT0435659.1"/>
    <property type="molecule type" value="Genomic_DNA"/>
</dbReference>
<evidence type="ECO:0000313" key="3">
    <source>
        <dbReference type="Proteomes" id="UP001183535"/>
    </source>
</evidence>
<comment type="caution">
    <text evidence="2">The sequence shown here is derived from an EMBL/GenBank/DDBJ whole genome shotgun (WGS) entry which is preliminary data.</text>
</comment>
<accession>A0ABD5ENM6</accession>
<evidence type="ECO:0000256" key="1">
    <source>
        <dbReference type="SAM" id="Phobius"/>
    </source>
</evidence>
<dbReference type="Proteomes" id="UP001183535">
    <property type="component" value="Unassembled WGS sequence"/>
</dbReference>
<keyword evidence="1" id="KW-0812">Transmembrane</keyword>
<dbReference type="RefSeq" id="WP_093824422.1">
    <property type="nucleotide sequence ID" value="NZ_JAVRES010000004.1"/>
</dbReference>
<name>A0ABD5ENM6_9ACTN</name>
<organism evidence="2 3">
    <name type="scientific">Streptomyces doudnae</name>
    <dbReference type="NCBI Taxonomy" id="3075536"/>
    <lineage>
        <taxon>Bacteria</taxon>
        <taxon>Bacillati</taxon>
        <taxon>Actinomycetota</taxon>
        <taxon>Actinomycetes</taxon>
        <taxon>Kitasatosporales</taxon>
        <taxon>Streptomycetaceae</taxon>
        <taxon>Streptomyces</taxon>
    </lineage>
</organism>
<evidence type="ECO:0000313" key="2">
    <source>
        <dbReference type="EMBL" id="MDT0435659.1"/>
    </source>
</evidence>
<keyword evidence="1" id="KW-0472">Membrane</keyword>
<proteinExistence type="predicted"/>
<gene>
    <name evidence="2" type="ORF">RM877_13285</name>
</gene>
<keyword evidence="3" id="KW-1185">Reference proteome</keyword>
<reference evidence="3" key="1">
    <citation type="submission" date="2023-07" db="EMBL/GenBank/DDBJ databases">
        <title>30 novel species of actinomycetes from the DSMZ collection.</title>
        <authorList>
            <person name="Nouioui I."/>
        </authorList>
    </citation>
    <scope>NUCLEOTIDE SEQUENCE [LARGE SCALE GENOMIC DNA]</scope>
    <source>
        <strain evidence="3">DSM 41981</strain>
    </source>
</reference>
<evidence type="ECO:0008006" key="4">
    <source>
        <dbReference type="Google" id="ProtNLM"/>
    </source>
</evidence>
<dbReference type="AlphaFoldDB" id="A0ABD5ENM6"/>
<sequence length="66" mass="6910">MHDLSAGPGLLVLAALLCIAGGLLTFVTAGVIALCTAISYARSVRRVRTLHRQITHGDHCTTLEGP</sequence>